<dbReference type="GO" id="GO:0004497">
    <property type="term" value="F:monooxygenase activity"/>
    <property type="evidence" value="ECO:0007669"/>
    <property type="project" value="UniProtKB-KW"/>
</dbReference>
<dbReference type="InterPro" id="IPR036396">
    <property type="entry name" value="Cyt_P450_sf"/>
</dbReference>
<evidence type="ECO:0000256" key="8">
    <source>
        <dbReference type="ARBA" id="ARBA00023002"/>
    </source>
</evidence>
<evidence type="ECO:0008006" key="13">
    <source>
        <dbReference type="Google" id="ProtNLM"/>
    </source>
</evidence>
<sequence length="257" mass="30159">MRKLSSNQKDIAFSPYGDYWREMRKLCVIELFTVKRVHSFQHVRDREIAKFVKILSEEALDPNNNFIHLDKKIYSLAKNIICGIGFGTKFEREKLKEKEIQKTIQDAILVISGFCAADFFPYYGWIIDILTGFRQKLDKCFHEFDKFYESVIQEHLEPSRPRLDHEEIADILIALSKDETGPLRLSKDDIKAVFMNVYRPLNNCPGRSSELFMQQDRDEQGPEEISCRNLTKALCSKVRIKLCREVTNIHVEKCWIT</sequence>
<reference evidence="11" key="2">
    <citation type="submission" date="2023-05" db="EMBL/GenBank/DDBJ databases">
        <authorList>
            <person name="Schelkunov M.I."/>
        </authorList>
    </citation>
    <scope>NUCLEOTIDE SEQUENCE</scope>
    <source>
        <strain evidence="11">Hsosn_3</strain>
        <tissue evidence="11">Leaf</tissue>
    </source>
</reference>
<evidence type="ECO:0000256" key="6">
    <source>
        <dbReference type="ARBA" id="ARBA00022824"/>
    </source>
</evidence>
<keyword evidence="4" id="KW-0349">Heme</keyword>
<proteinExistence type="inferred from homology"/>
<dbReference type="EMBL" id="JAUIZM010000008">
    <property type="protein sequence ID" value="KAK1370667.1"/>
    <property type="molecule type" value="Genomic_DNA"/>
</dbReference>
<comment type="cofactor">
    <cofactor evidence="1">
        <name>heme</name>
        <dbReference type="ChEBI" id="CHEBI:30413"/>
    </cofactor>
</comment>
<keyword evidence="12" id="KW-1185">Reference proteome</keyword>
<dbReference type="GO" id="GO:0016705">
    <property type="term" value="F:oxidoreductase activity, acting on paired donors, with incorporation or reduction of molecular oxygen"/>
    <property type="evidence" value="ECO:0007669"/>
    <property type="project" value="InterPro"/>
</dbReference>
<dbReference type="GO" id="GO:0005506">
    <property type="term" value="F:iron ion binding"/>
    <property type="evidence" value="ECO:0007669"/>
    <property type="project" value="InterPro"/>
</dbReference>
<keyword evidence="10" id="KW-0503">Monooxygenase</keyword>
<dbReference type="GO" id="GO:0044550">
    <property type="term" value="P:secondary metabolite biosynthetic process"/>
    <property type="evidence" value="ECO:0007669"/>
    <property type="project" value="UniProtKB-ARBA"/>
</dbReference>
<evidence type="ECO:0000256" key="4">
    <source>
        <dbReference type="ARBA" id="ARBA00022617"/>
    </source>
</evidence>
<dbReference type="AlphaFoldDB" id="A0AAD8MF86"/>
<evidence type="ECO:0000313" key="12">
    <source>
        <dbReference type="Proteomes" id="UP001237642"/>
    </source>
</evidence>
<dbReference type="Proteomes" id="UP001237642">
    <property type="component" value="Unassembled WGS sequence"/>
</dbReference>
<evidence type="ECO:0000256" key="1">
    <source>
        <dbReference type="ARBA" id="ARBA00001971"/>
    </source>
</evidence>
<evidence type="ECO:0000256" key="9">
    <source>
        <dbReference type="ARBA" id="ARBA00023004"/>
    </source>
</evidence>
<keyword evidence="9" id="KW-0408">Iron</keyword>
<dbReference type="Gene3D" id="1.10.630.10">
    <property type="entry name" value="Cytochrome P450"/>
    <property type="match status" value="1"/>
</dbReference>
<organism evidence="11 12">
    <name type="scientific">Heracleum sosnowskyi</name>
    <dbReference type="NCBI Taxonomy" id="360622"/>
    <lineage>
        <taxon>Eukaryota</taxon>
        <taxon>Viridiplantae</taxon>
        <taxon>Streptophyta</taxon>
        <taxon>Embryophyta</taxon>
        <taxon>Tracheophyta</taxon>
        <taxon>Spermatophyta</taxon>
        <taxon>Magnoliopsida</taxon>
        <taxon>eudicotyledons</taxon>
        <taxon>Gunneridae</taxon>
        <taxon>Pentapetalae</taxon>
        <taxon>asterids</taxon>
        <taxon>campanulids</taxon>
        <taxon>Apiales</taxon>
        <taxon>Apiaceae</taxon>
        <taxon>Apioideae</taxon>
        <taxon>apioid superclade</taxon>
        <taxon>Tordylieae</taxon>
        <taxon>Tordyliinae</taxon>
        <taxon>Heracleum</taxon>
    </lineage>
</organism>
<evidence type="ECO:0000256" key="3">
    <source>
        <dbReference type="ARBA" id="ARBA00010617"/>
    </source>
</evidence>
<evidence type="ECO:0000256" key="2">
    <source>
        <dbReference type="ARBA" id="ARBA00004111"/>
    </source>
</evidence>
<comment type="caution">
    <text evidence="11">The sequence shown here is derived from an EMBL/GenBank/DDBJ whole genome shotgun (WGS) entry which is preliminary data.</text>
</comment>
<dbReference type="Pfam" id="PF00067">
    <property type="entry name" value="p450"/>
    <property type="match status" value="1"/>
</dbReference>
<evidence type="ECO:0000313" key="11">
    <source>
        <dbReference type="EMBL" id="KAK1370667.1"/>
    </source>
</evidence>
<dbReference type="SUPFAM" id="SSF48264">
    <property type="entry name" value="Cytochrome P450"/>
    <property type="match status" value="1"/>
</dbReference>
<gene>
    <name evidence="11" type="ORF">POM88_036759</name>
</gene>
<name>A0AAD8MF86_9APIA</name>
<keyword evidence="5" id="KW-0479">Metal-binding</keyword>
<evidence type="ECO:0000256" key="5">
    <source>
        <dbReference type="ARBA" id="ARBA00022723"/>
    </source>
</evidence>
<evidence type="ECO:0000256" key="7">
    <source>
        <dbReference type="ARBA" id="ARBA00022848"/>
    </source>
</evidence>
<comment type="similarity">
    <text evidence="3">Belongs to the cytochrome P450 family.</text>
</comment>
<evidence type="ECO:0000256" key="10">
    <source>
        <dbReference type="ARBA" id="ARBA00023033"/>
    </source>
</evidence>
<comment type="subcellular location">
    <subcellularLocation>
        <location evidence="2">Microsome membrane</location>
        <topology evidence="2">Single-pass membrane protein</topology>
    </subcellularLocation>
</comment>
<dbReference type="GO" id="GO:0020037">
    <property type="term" value="F:heme binding"/>
    <property type="evidence" value="ECO:0007669"/>
    <property type="project" value="InterPro"/>
</dbReference>
<keyword evidence="7" id="KW-0492">Microsome</keyword>
<accession>A0AAD8MF86</accession>
<reference evidence="11" key="1">
    <citation type="submission" date="2023-02" db="EMBL/GenBank/DDBJ databases">
        <title>Genome of toxic invasive species Heracleum sosnowskyi carries increased number of genes despite the absence of recent whole-genome duplications.</title>
        <authorList>
            <person name="Schelkunov M."/>
            <person name="Shtratnikova V."/>
            <person name="Makarenko M."/>
            <person name="Klepikova A."/>
            <person name="Omelchenko D."/>
            <person name="Novikova G."/>
            <person name="Obukhova E."/>
            <person name="Bogdanov V."/>
            <person name="Penin A."/>
            <person name="Logacheva M."/>
        </authorList>
    </citation>
    <scope>NUCLEOTIDE SEQUENCE</scope>
    <source>
        <strain evidence="11">Hsosn_3</strain>
        <tissue evidence="11">Leaf</tissue>
    </source>
</reference>
<dbReference type="PANTHER" id="PTHR47955">
    <property type="entry name" value="CYTOCHROME P450 FAMILY 71 PROTEIN"/>
    <property type="match status" value="1"/>
</dbReference>
<keyword evidence="8" id="KW-0560">Oxidoreductase</keyword>
<dbReference type="PANTHER" id="PTHR47955:SF19">
    <property type="entry name" value="CYTOCHROME P450 71A9-LIKE ISOFORM X1"/>
    <property type="match status" value="1"/>
</dbReference>
<dbReference type="InterPro" id="IPR001128">
    <property type="entry name" value="Cyt_P450"/>
</dbReference>
<keyword evidence="6" id="KW-0256">Endoplasmic reticulum</keyword>
<protein>
    <recommendedName>
        <fullName evidence="13">Cytochrome P450</fullName>
    </recommendedName>
</protein>